<keyword evidence="4" id="KW-1185">Reference proteome</keyword>
<name>A0A176VBD6_MARPO</name>
<dbReference type="Proteomes" id="UP000077202">
    <property type="component" value="Unassembled WGS sequence"/>
</dbReference>
<proteinExistence type="predicted"/>
<feature type="region of interest" description="Disordered" evidence="1">
    <location>
        <begin position="18"/>
        <end position="46"/>
    </location>
</feature>
<gene>
    <name evidence="3" type="ORF">AXG93_406s1760</name>
</gene>
<evidence type="ECO:0000256" key="1">
    <source>
        <dbReference type="SAM" id="MobiDB-lite"/>
    </source>
</evidence>
<organism evidence="3 4">
    <name type="scientific">Marchantia polymorpha subsp. ruderalis</name>
    <dbReference type="NCBI Taxonomy" id="1480154"/>
    <lineage>
        <taxon>Eukaryota</taxon>
        <taxon>Viridiplantae</taxon>
        <taxon>Streptophyta</taxon>
        <taxon>Embryophyta</taxon>
        <taxon>Marchantiophyta</taxon>
        <taxon>Marchantiopsida</taxon>
        <taxon>Marchantiidae</taxon>
        <taxon>Marchantiales</taxon>
        <taxon>Marchantiaceae</taxon>
        <taxon>Marchantia</taxon>
    </lineage>
</organism>
<comment type="caution">
    <text evidence="3">The sequence shown here is derived from an EMBL/GenBank/DDBJ whole genome shotgun (WGS) entry which is preliminary data.</text>
</comment>
<accession>A0A176VBD6</accession>
<evidence type="ECO:0000313" key="4">
    <source>
        <dbReference type="Proteomes" id="UP000077202"/>
    </source>
</evidence>
<feature type="compositionally biased region" description="Polar residues" evidence="1">
    <location>
        <begin position="36"/>
        <end position="46"/>
    </location>
</feature>
<evidence type="ECO:0000259" key="2">
    <source>
        <dbReference type="Pfam" id="PF12143"/>
    </source>
</evidence>
<protein>
    <recommendedName>
        <fullName evidence="2">Polyphenol oxidase C-terminal domain-containing protein</fullName>
    </recommendedName>
</protein>
<feature type="domain" description="Polyphenol oxidase C-terminal" evidence="2">
    <location>
        <begin position="98"/>
        <end position="196"/>
    </location>
</feature>
<sequence length="214" mass="24402">MTEDGTWTRKEFDDEDFLETDMSAADKQRIDHKPKSSTPSFRTTQMSYSSSDYPEVVLDANKTICSTPVWFKLQRRPPNRDDLKGTEVQHIGELSEGVLMEKVEVPEMMYVLFDVYVDFPTANMESDVDKSDYVSKFTHLPSGVMSMKGVTSQVPVAAEDLYRELKSRFSPGIALRRLDNKDYNTDITVTVVPKIRSGHEDKAITFANLKQELL</sequence>
<dbReference type="AlphaFoldDB" id="A0A176VBD6"/>
<dbReference type="InterPro" id="IPR022740">
    <property type="entry name" value="Polyphenol_oxidase_C"/>
</dbReference>
<dbReference type="Pfam" id="PF12143">
    <property type="entry name" value="PPO1_KFDV"/>
    <property type="match status" value="1"/>
</dbReference>
<evidence type="ECO:0000313" key="3">
    <source>
        <dbReference type="EMBL" id="OAE18208.1"/>
    </source>
</evidence>
<dbReference type="EMBL" id="LVLJ01004128">
    <property type="protein sequence ID" value="OAE18208.1"/>
    <property type="molecule type" value="Genomic_DNA"/>
</dbReference>
<reference evidence="3" key="1">
    <citation type="submission" date="2016-03" db="EMBL/GenBank/DDBJ databases">
        <title>Mechanisms controlling the formation of the plant cell surface in tip-growing cells are functionally conserved among land plants.</title>
        <authorList>
            <person name="Honkanen S."/>
            <person name="Jones V.A."/>
            <person name="Morieri G."/>
            <person name="Champion C."/>
            <person name="Hetherington A.J."/>
            <person name="Kelly S."/>
            <person name="Saint-Marcoux D."/>
            <person name="Proust H."/>
            <person name="Prescott H."/>
            <person name="Dolan L."/>
        </authorList>
    </citation>
    <scope>NUCLEOTIDE SEQUENCE [LARGE SCALE GENOMIC DNA]</scope>
    <source>
        <tissue evidence="3">Whole gametophyte</tissue>
    </source>
</reference>
<dbReference type="GO" id="GO:0004097">
    <property type="term" value="F:catechol oxidase activity"/>
    <property type="evidence" value="ECO:0007669"/>
    <property type="project" value="InterPro"/>
</dbReference>
<feature type="compositionally biased region" description="Basic and acidic residues" evidence="1">
    <location>
        <begin position="24"/>
        <end position="34"/>
    </location>
</feature>